<dbReference type="GO" id="GO:0016818">
    <property type="term" value="F:hydrolase activity, acting on acid anhydrides, in phosphorus-containing anhydrides"/>
    <property type="evidence" value="ECO:0007669"/>
    <property type="project" value="InterPro"/>
</dbReference>
<organism evidence="15 16">
    <name type="scientific">Falsibacillus pallidus</name>
    <dbReference type="NCBI Taxonomy" id="493781"/>
    <lineage>
        <taxon>Bacteria</taxon>
        <taxon>Bacillati</taxon>
        <taxon>Bacillota</taxon>
        <taxon>Bacilli</taxon>
        <taxon>Bacillales</taxon>
        <taxon>Bacillaceae</taxon>
        <taxon>Falsibacillus</taxon>
    </lineage>
</organism>
<evidence type="ECO:0000256" key="6">
    <source>
        <dbReference type="ARBA" id="ARBA00022806"/>
    </source>
</evidence>
<dbReference type="SMART" id="SM00488">
    <property type="entry name" value="DEXDc2"/>
    <property type="match status" value="1"/>
</dbReference>
<keyword evidence="7" id="KW-0067">ATP-binding</keyword>
<dbReference type="PANTHER" id="PTHR11472">
    <property type="entry name" value="DNA REPAIR DEAD HELICASE RAD3/XP-D SUBFAMILY MEMBER"/>
    <property type="match status" value="1"/>
</dbReference>
<dbReference type="InterPro" id="IPR045028">
    <property type="entry name" value="DinG/Rad3-like"/>
</dbReference>
<dbReference type="EMBL" id="QQAY01000006">
    <property type="protein sequence ID" value="RDI41911.1"/>
    <property type="molecule type" value="Genomic_DNA"/>
</dbReference>
<evidence type="ECO:0000256" key="1">
    <source>
        <dbReference type="ARBA" id="ARBA00022485"/>
    </source>
</evidence>
<evidence type="ECO:0000256" key="2">
    <source>
        <dbReference type="ARBA" id="ARBA00022723"/>
    </source>
</evidence>
<keyword evidence="1" id="KW-0004">4Fe-4S</keyword>
<dbReference type="Gene3D" id="3.40.50.300">
    <property type="entry name" value="P-loop containing nucleotide triphosphate hydrolases"/>
    <property type="match status" value="2"/>
</dbReference>
<sequence>MENYRVSVRTMVEYVYSGGSIDNRFRSAASMTEGTRIHQKLQKEYGEADQKEVFLQMDIPFDFFTLQLEGRCDGLLAAGSDGLLTIDEIKSSTKPLDLIEEQTHPVHWAQAKCYACIVAEQNDLEEIKVQLTYVQLPSEEKKQFIKVFSQLELKDFLEETAASYRAFAEMKLKHEKQRQASIQELSFPYPEYRSGQRAFAGTVYKTIMDRKNLMAEAPTGIGKTMSTLFPAIKSLGEGLTRKLFYLTAKTITRTTAEEALNHLEAKGLYMNSVTMTAKDKICFKEETICQPEYCEFADGYYDRINGAMLDILSNETRITRTVIEEYAMKHKVCPFEFSIDLAYQADAVIGDYNYVFDPRVNLKRFLEEQKNKTVLLIDEAHNLVDRARTMFSASIDKSPFLKLKREYKQNPALFLPSKALNDFFISFKKEMDGRKQLVLDLIPNELPLLLEAFTEAAEKELLHTAKDAVKTELLLETYFAAQNFIRIAKLYDDHSIAYGEKNGNELTMNLFCIDPSENLRRMGKGYRAKIYFSATMSPGRYFQDMLGVDEDDYKTRVPSPFHPEQFQVWVQPVSTRYREREDSIAPIVRTIGSLVEAKSGNHLVFFPSYQYLDSVYESFTLDYPDIQTIKQDTGMKEEEREKFLEKFQADSKEPLVGFAVLGGIFSEGIDLRGDRLNGVVVVGVGLPQLGFERDLIKSHFAAHGKNGYDYAYVYPGMNKVLQAGGRLIRSETDTGTIILLDDRYLQPKYQGLLPEEWRNFRILKDFSILKALF</sequence>
<evidence type="ECO:0000259" key="14">
    <source>
        <dbReference type="PROSITE" id="PS51193"/>
    </source>
</evidence>
<comment type="similarity">
    <text evidence="13">Belongs to the helicase family. DinG subfamily.</text>
</comment>
<dbReference type="InterPro" id="IPR027417">
    <property type="entry name" value="P-loop_NTPase"/>
</dbReference>
<reference evidence="15 16" key="1">
    <citation type="submission" date="2018-07" db="EMBL/GenBank/DDBJ databases">
        <title>Genomic Encyclopedia of Type Strains, Phase IV (KMG-IV): sequencing the most valuable type-strain genomes for metagenomic binning, comparative biology and taxonomic classification.</title>
        <authorList>
            <person name="Goeker M."/>
        </authorList>
    </citation>
    <scope>NUCLEOTIDE SEQUENCE [LARGE SCALE GENOMIC DNA]</scope>
    <source>
        <strain evidence="15 16">DSM 25281</strain>
    </source>
</reference>
<evidence type="ECO:0000313" key="16">
    <source>
        <dbReference type="Proteomes" id="UP000255326"/>
    </source>
</evidence>
<evidence type="ECO:0000256" key="7">
    <source>
        <dbReference type="ARBA" id="ARBA00022840"/>
    </source>
</evidence>
<dbReference type="GO" id="GO:0003678">
    <property type="term" value="F:DNA helicase activity"/>
    <property type="evidence" value="ECO:0007669"/>
    <property type="project" value="InterPro"/>
</dbReference>
<dbReference type="InterPro" id="IPR014013">
    <property type="entry name" value="Helic_SF1/SF2_ATP-bd_DinG/Rad3"/>
</dbReference>
<keyword evidence="5" id="KW-0378">Hydrolase</keyword>
<dbReference type="InterPro" id="IPR011604">
    <property type="entry name" value="PDDEXK-like_dom_sf"/>
</dbReference>
<dbReference type="OrthoDB" id="9765586at2"/>
<evidence type="ECO:0000256" key="4">
    <source>
        <dbReference type="ARBA" id="ARBA00022763"/>
    </source>
</evidence>
<evidence type="ECO:0000256" key="10">
    <source>
        <dbReference type="ARBA" id="ARBA00023125"/>
    </source>
</evidence>
<dbReference type="InterPro" id="IPR014001">
    <property type="entry name" value="Helicase_ATP-bd"/>
</dbReference>
<dbReference type="Proteomes" id="UP000255326">
    <property type="component" value="Unassembled WGS sequence"/>
</dbReference>
<comment type="caution">
    <text evidence="15">The sequence shown here is derived from an EMBL/GenBank/DDBJ whole genome shotgun (WGS) entry which is preliminary data.</text>
</comment>
<dbReference type="InterPro" id="IPR006555">
    <property type="entry name" value="ATP-dep_Helicase_C"/>
</dbReference>
<dbReference type="GO" id="GO:0046872">
    <property type="term" value="F:metal ion binding"/>
    <property type="evidence" value="ECO:0007669"/>
    <property type="project" value="UniProtKB-KW"/>
</dbReference>
<dbReference type="PANTHER" id="PTHR11472:SF34">
    <property type="entry name" value="REGULATOR OF TELOMERE ELONGATION HELICASE 1"/>
    <property type="match status" value="1"/>
</dbReference>
<dbReference type="SUPFAM" id="SSF52540">
    <property type="entry name" value="P-loop containing nucleoside triphosphate hydrolases"/>
    <property type="match status" value="2"/>
</dbReference>
<name>A0A370GE04_9BACI</name>
<keyword evidence="2" id="KW-0479">Metal-binding</keyword>
<evidence type="ECO:0000256" key="9">
    <source>
        <dbReference type="ARBA" id="ARBA00023014"/>
    </source>
</evidence>
<evidence type="ECO:0000256" key="5">
    <source>
        <dbReference type="ARBA" id="ARBA00022801"/>
    </source>
</evidence>
<evidence type="ECO:0000256" key="8">
    <source>
        <dbReference type="ARBA" id="ARBA00023004"/>
    </source>
</evidence>
<dbReference type="Pfam" id="PF13307">
    <property type="entry name" value="Helicase_C_2"/>
    <property type="match status" value="1"/>
</dbReference>
<dbReference type="Gene3D" id="1.10.275.30">
    <property type="match status" value="1"/>
</dbReference>
<dbReference type="PROSITE" id="PS51193">
    <property type="entry name" value="HELICASE_ATP_BIND_2"/>
    <property type="match status" value="1"/>
</dbReference>
<accession>A0A370GE04</accession>
<keyword evidence="9" id="KW-0411">Iron-sulfur</keyword>
<keyword evidence="4" id="KW-0227">DNA damage</keyword>
<dbReference type="SMART" id="SM00487">
    <property type="entry name" value="DEXDc"/>
    <property type="match status" value="1"/>
</dbReference>
<gene>
    <name evidence="15" type="ORF">DFR59_10670</name>
</gene>
<dbReference type="InterPro" id="IPR010614">
    <property type="entry name" value="RAD3-like_helicase_DEAD"/>
</dbReference>
<dbReference type="Gene3D" id="3.90.320.10">
    <property type="match status" value="1"/>
</dbReference>
<dbReference type="AlphaFoldDB" id="A0A370GE04"/>
<keyword evidence="8" id="KW-0408">Iron</keyword>
<keyword evidence="3" id="KW-0547">Nucleotide-binding</keyword>
<evidence type="ECO:0000256" key="12">
    <source>
        <dbReference type="ARBA" id="ARBA00023235"/>
    </source>
</evidence>
<evidence type="ECO:0000256" key="13">
    <source>
        <dbReference type="ARBA" id="ARBA00038058"/>
    </source>
</evidence>
<proteinExistence type="inferred from homology"/>
<dbReference type="GO" id="GO:0003677">
    <property type="term" value="F:DNA binding"/>
    <property type="evidence" value="ECO:0007669"/>
    <property type="project" value="UniProtKB-KW"/>
</dbReference>
<feature type="domain" description="Helicase ATP-binding" evidence="14">
    <location>
        <begin position="182"/>
        <end position="438"/>
    </location>
</feature>
<protein>
    <submittedName>
        <fullName evidence="15">Rad3-related DNA helicase</fullName>
    </submittedName>
</protein>
<dbReference type="SMART" id="SM00491">
    <property type="entry name" value="HELICc2"/>
    <property type="match status" value="1"/>
</dbReference>
<dbReference type="GO" id="GO:0005524">
    <property type="term" value="F:ATP binding"/>
    <property type="evidence" value="ECO:0007669"/>
    <property type="project" value="UniProtKB-KW"/>
</dbReference>
<dbReference type="InterPro" id="IPR006554">
    <property type="entry name" value="Helicase-like_DEXD_c2"/>
</dbReference>
<keyword evidence="6 15" id="KW-0347">Helicase</keyword>
<keyword evidence="12" id="KW-0413">Isomerase</keyword>
<evidence type="ECO:0000313" key="15">
    <source>
        <dbReference type="EMBL" id="RDI41911.1"/>
    </source>
</evidence>
<keyword evidence="10" id="KW-0238">DNA-binding</keyword>
<dbReference type="Pfam" id="PF06733">
    <property type="entry name" value="DEAD_2"/>
    <property type="match status" value="1"/>
</dbReference>
<evidence type="ECO:0000256" key="3">
    <source>
        <dbReference type="ARBA" id="ARBA00022741"/>
    </source>
</evidence>
<keyword evidence="16" id="KW-1185">Reference proteome</keyword>
<dbReference type="GO" id="GO:0051539">
    <property type="term" value="F:4 iron, 4 sulfur cluster binding"/>
    <property type="evidence" value="ECO:0007669"/>
    <property type="project" value="UniProtKB-KW"/>
</dbReference>
<dbReference type="GO" id="GO:0006281">
    <property type="term" value="P:DNA repair"/>
    <property type="evidence" value="ECO:0007669"/>
    <property type="project" value="UniProtKB-KW"/>
</dbReference>
<evidence type="ECO:0000256" key="11">
    <source>
        <dbReference type="ARBA" id="ARBA00023204"/>
    </source>
</evidence>
<keyword evidence="11" id="KW-0234">DNA repair</keyword>